<organism evidence="10 11">
    <name type="scientific">Buchnera aphidicola</name>
    <name type="common">Aphis glycines</name>
    <dbReference type="NCBI Taxonomy" id="1265350"/>
    <lineage>
        <taxon>Bacteria</taxon>
        <taxon>Pseudomonadati</taxon>
        <taxon>Pseudomonadota</taxon>
        <taxon>Gammaproteobacteria</taxon>
        <taxon>Enterobacterales</taxon>
        <taxon>Erwiniaceae</taxon>
        <taxon>Buchnera</taxon>
    </lineage>
</organism>
<dbReference type="PANTHER" id="PTHR30265:SF2">
    <property type="entry name" value="TRANSCRIPTION TERMINATION_ANTITERMINATION PROTEIN NUSG"/>
    <property type="match status" value="1"/>
</dbReference>
<evidence type="ECO:0000256" key="5">
    <source>
        <dbReference type="HAMAP-Rule" id="MF_00948"/>
    </source>
</evidence>
<comment type="function">
    <text evidence="5">Participates in transcription elongation, termination and antitermination. In the absence of Rho, increases the rate of transcription elongation by the RNA polymerase (RNAP), probably by partially suppressing pausing. In the presence of Rho, modulates most Rho-dependent termination events by interacting with the RNAP to render the complex more susceptible to the termination activity of Rho. May be required to overcome a kinetic limitation of Rho to function at certain terminators. Also involved in ribosomal RNA transcriptional antitermination.</text>
</comment>
<proteinExistence type="inferred from homology"/>
<keyword evidence="4 5" id="KW-0804">Transcription</keyword>
<feature type="domain" description="KOW" evidence="9">
    <location>
        <begin position="127"/>
        <end position="154"/>
    </location>
</feature>
<dbReference type="CDD" id="cd06091">
    <property type="entry name" value="KOW_NusG"/>
    <property type="match status" value="1"/>
</dbReference>
<dbReference type="Pfam" id="PF00467">
    <property type="entry name" value="KOW"/>
    <property type="match status" value="1"/>
</dbReference>
<feature type="domain" description="NusG-like N-terminal" evidence="8">
    <location>
        <begin position="6"/>
        <end position="115"/>
    </location>
</feature>
<dbReference type="Gene3D" id="3.30.70.940">
    <property type="entry name" value="NusG, N-terminal domain"/>
    <property type="match status" value="1"/>
</dbReference>
<dbReference type="InterPro" id="IPR047050">
    <property type="entry name" value="NGN"/>
</dbReference>
<gene>
    <name evidence="5 10" type="primary">nusG</name>
    <name evidence="10" type="ORF">IX46_00205</name>
</gene>
<dbReference type="PRINTS" id="PR00338">
    <property type="entry name" value="NUSGTNSCPFCT"/>
</dbReference>
<dbReference type="SUPFAM" id="SSF50104">
    <property type="entry name" value="Translation proteins SH3-like domain"/>
    <property type="match status" value="1"/>
</dbReference>
<dbReference type="InterPro" id="IPR014722">
    <property type="entry name" value="Rib_uL2_dom2"/>
</dbReference>
<evidence type="ECO:0000259" key="8">
    <source>
        <dbReference type="SMART" id="SM00738"/>
    </source>
</evidence>
<evidence type="ECO:0000256" key="3">
    <source>
        <dbReference type="ARBA" id="ARBA00023015"/>
    </source>
</evidence>
<dbReference type="InterPro" id="IPR008991">
    <property type="entry name" value="Translation_prot_SH3-like_sf"/>
</dbReference>
<sequence>MYESSNKKWYVLQAYSGFEGRVAQSIREYVKINKMQDCFGEVMVPSEEVVEIRGGQRRKSEYKFFPGYVLIQMIMTDTTWHLIKNIPRVLGFIGGKSDKPSPISNKEVETIINRLRQIGDKPRPKTLFEPGEMIRVNDGPFADFNGVVEEVDYEKSRLKVSVSIFGRSTPVELDFRQVEKN</sequence>
<dbReference type="KEGG" id="baph:IX46_00205"/>
<name>A0A0M4HDR8_9GAMM</name>
<evidence type="ECO:0000313" key="11">
    <source>
        <dbReference type="Proteomes" id="UP000066321"/>
    </source>
</evidence>
<evidence type="ECO:0000256" key="2">
    <source>
        <dbReference type="ARBA" id="ARBA00022814"/>
    </source>
</evidence>
<dbReference type="InterPro" id="IPR043425">
    <property type="entry name" value="NusG-like"/>
</dbReference>
<dbReference type="GO" id="GO:0005829">
    <property type="term" value="C:cytosol"/>
    <property type="evidence" value="ECO:0007669"/>
    <property type="project" value="UniProtKB-ARBA"/>
</dbReference>
<evidence type="ECO:0000256" key="1">
    <source>
        <dbReference type="ARBA" id="ARBA00022472"/>
    </source>
</evidence>
<dbReference type="PANTHER" id="PTHR30265">
    <property type="entry name" value="RHO-INTERACTING TRANSCRIPTION TERMINATION FACTOR NUSG"/>
    <property type="match status" value="1"/>
</dbReference>
<evidence type="ECO:0000256" key="7">
    <source>
        <dbReference type="RuleBase" id="RU000538"/>
    </source>
</evidence>
<dbReference type="CDD" id="cd09891">
    <property type="entry name" value="NGN_Bact_1"/>
    <property type="match status" value="1"/>
</dbReference>
<protein>
    <recommendedName>
        <fullName evidence="5 6">Transcription termination/antitermination protein NusG</fullName>
    </recommendedName>
</protein>
<dbReference type="Proteomes" id="UP000066321">
    <property type="component" value="Chromosome"/>
</dbReference>
<dbReference type="InterPro" id="IPR005824">
    <property type="entry name" value="KOW"/>
</dbReference>
<dbReference type="InterPro" id="IPR006645">
    <property type="entry name" value="NGN-like_dom"/>
</dbReference>
<evidence type="ECO:0000259" key="9">
    <source>
        <dbReference type="SMART" id="SM00739"/>
    </source>
</evidence>
<dbReference type="NCBIfam" id="TIGR00922">
    <property type="entry name" value="nusG"/>
    <property type="match status" value="1"/>
</dbReference>
<dbReference type="SUPFAM" id="SSF82679">
    <property type="entry name" value="N-utilization substance G protein NusG, N-terminal domain"/>
    <property type="match status" value="1"/>
</dbReference>
<reference evidence="10 11" key="1">
    <citation type="journal article" date="2015" name="J Genomics">
        <title>Whole Genome Sequence of the Soybean Aphid Endosymbiont Buchnera aphidicola and Genetic Differentiation among Biotype-Specific Strains.</title>
        <authorList>
            <person name="Cassone B.J."/>
            <person name="Wenger J.A."/>
            <person name="Michel A.P."/>
        </authorList>
    </citation>
    <scope>NUCLEOTIDE SEQUENCE [LARGE SCALE GENOMIC DNA]</scope>
    <source>
        <strain evidence="10 11">BAg</strain>
    </source>
</reference>
<evidence type="ECO:0000256" key="4">
    <source>
        <dbReference type="ARBA" id="ARBA00023163"/>
    </source>
</evidence>
<dbReference type="Pfam" id="PF02357">
    <property type="entry name" value="NusG"/>
    <property type="match status" value="1"/>
</dbReference>
<dbReference type="EMBL" id="CP009253">
    <property type="protein sequence ID" value="ALD15011.1"/>
    <property type="molecule type" value="Genomic_DNA"/>
</dbReference>
<dbReference type="InterPro" id="IPR001062">
    <property type="entry name" value="Transcrpt_antiterm_NusG"/>
</dbReference>
<dbReference type="SMART" id="SM00739">
    <property type="entry name" value="KOW"/>
    <property type="match status" value="1"/>
</dbReference>
<dbReference type="PATRIC" id="fig|1265350.3.peg.39"/>
<evidence type="ECO:0000313" key="10">
    <source>
        <dbReference type="EMBL" id="ALD15011.1"/>
    </source>
</evidence>
<dbReference type="FunFam" id="3.30.70.940:FF:000001">
    <property type="entry name" value="Transcription termination/antitermination protein NusG"/>
    <property type="match status" value="1"/>
</dbReference>
<dbReference type="SMART" id="SM00738">
    <property type="entry name" value="NGN"/>
    <property type="match status" value="1"/>
</dbReference>
<dbReference type="RefSeq" id="WP_053940032.1">
    <property type="nucleotide sequence ID" value="NZ_CP009253.1"/>
</dbReference>
<dbReference type="FunFam" id="2.30.30.30:FF:000002">
    <property type="entry name" value="Transcription termination/antitermination factor NusG"/>
    <property type="match status" value="1"/>
</dbReference>
<evidence type="ECO:0000256" key="6">
    <source>
        <dbReference type="NCBIfam" id="TIGR00922"/>
    </source>
</evidence>
<comment type="subunit">
    <text evidence="5">Monomer. Interacts with the transcription termination factor Rho and with RNA polymerase.</text>
</comment>
<keyword evidence="2 5" id="KW-0889">Transcription antitermination</keyword>
<dbReference type="HAMAP" id="MF_00948">
    <property type="entry name" value="NusG"/>
    <property type="match status" value="1"/>
</dbReference>
<comment type="similarity">
    <text evidence="5 7">Belongs to the NusG family.</text>
</comment>
<dbReference type="GO" id="GO:0006353">
    <property type="term" value="P:DNA-templated transcription termination"/>
    <property type="evidence" value="ECO:0007669"/>
    <property type="project" value="UniProtKB-UniRule"/>
</dbReference>
<dbReference type="GO" id="GO:0006354">
    <property type="term" value="P:DNA-templated transcription elongation"/>
    <property type="evidence" value="ECO:0007669"/>
    <property type="project" value="UniProtKB-UniRule"/>
</dbReference>
<dbReference type="InterPro" id="IPR036735">
    <property type="entry name" value="NGN_dom_sf"/>
</dbReference>
<dbReference type="GO" id="GO:0031564">
    <property type="term" value="P:transcription antitermination"/>
    <property type="evidence" value="ECO:0007669"/>
    <property type="project" value="UniProtKB-UniRule"/>
</dbReference>
<dbReference type="GO" id="GO:0032784">
    <property type="term" value="P:regulation of DNA-templated transcription elongation"/>
    <property type="evidence" value="ECO:0007669"/>
    <property type="project" value="InterPro"/>
</dbReference>
<dbReference type="STRING" id="1265350.IX46_00205"/>
<dbReference type="InterPro" id="IPR015869">
    <property type="entry name" value="Transcrpt_antiterm_NusG_bac_CS"/>
</dbReference>
<dbReference type="AlphaFoldDB" id="A0A0M4HDR8"/>
<accession>A0A0M4HDR8</accession>
<keyword evidence="1 5" id="KW-0806">Transcription termination</keyword>
<keyword evidence="3 5" id="KW-0805">Transcription regulation</keyword>
<dbReference type="OrthoDB" id="9809075at2"/>
<dbReference type="PROSITE" id="PS01014">
    <property type="entry name" value="NUSG"/>
    <property type="match status" value="1"/>
</dbReference>
<dbReference type="Gene3D" id="2.30.30.30">
    <property type="match status" value="1"/>
</dbReference>